<sequence length="478" mass="52273">MIDEERRRALRMIGAAGMIGLAGCAGDSGNGSGDNNSDGSNDGGSNNGNAISWWNLAVQGSSKEAAAKLESLFEEQTGIEVEQTKYENTPYKSAISNALGTNEAPDVFYIWPGPNRLGRYVSNGNVIPLDGILSEEQQSAYIQDALLGTTYKEGDILSWRDEGGKTYGVPYDVAGVPIWYNKNVLNDAGVDPKRLQHSTDVTWKEFLNICSKLTDAGYTAIECGNRNRWTIGHWISAFMIKAAGVDHYYNAGFELENASLTDKPFQTALSRLKKLYDDGYFNQDINSLNNNEAAALFFSGQAGFWHQGTWVSELISSQAPDDFAGVPDAIDYMWWPAFPDVYKNSKNERISVVPNSTVAISSQAAKRGDKHFANVKKFASFFGSLKAQKAFFEITGSPVTRTDVYNDIEMSKSQKTTTATIEQLQSADAVGTVFDVAYLPETTEALLSGGQNLFTGTSPSKLLQNVQQTNREALSNLE</sequence>
<evidence type="ECO:0000256" key="1">
    <source>
        <dbReference type="ARBA" id="ARBA00008520"/>
    </source>
</evidence>
<accession>A0ABD5YW61</accession>
<evidence type="ECO:0000313" key="4">
    <source>
        <dbReference type="Proteomes" id="UP001596417"/>
    </source>
</evidence>
<dbReference type="InterPro" id="IPR006059">
    <property type="entry name" value="SBP"/>
</dbReference>
<organism evidence="3 4">
    <name type="scientific">Halocatena marina</name>
    <dbReference type="NCBI Taxonomy" id="2934937"/>
    <lineage>
        <taxon>Archaea</taxon>
        <taxon>Methanobacteriati</taxon>
        <taxon>Methanobacteriota</taxon>
        <taxon>Stenosarchaea group</taxon>
        <taxon>Halobacteria</taxon>
        <taxon>Halobacteriales</taxon>
        <taxon>Natronomonadaceae</taxon>
        <taxon>Halocatena</taxon>
    </lineage>
</organism>
<evidence type="ECO:0000313" key="3">
    <source>
        <dbReference type="EMBL" id="MFC7192244.1"/>
    </source>
</evidence>
<reference evidence="3 4" key="1">
    <citation type="journal article" date="2019" name="Int. J. Syst. Evol. Microbiol.">
        <title>The Global Catalogue of Microorganisms (GCM) 10K type strain sequencing project: providing services to taxonomists for standard genome sequencing and annotation.</title>
        <authorList>
            <consortium name="The Broad Institute Genomics Platform"/>
            <consortium name="The Broad Institute Genome Sequencing Center for Infectious Disease"/>
            <person name="Wu L."/>
            <person name="Ma J."/>
        </authorList>
    </citation>
    <scope>NUCLEOTIDE SEQUENCE [LARGE SCALE GENOMIC DNA]</scope>
    <source>
        <strain evidence="3 4">RDMS1</strain>
    </source>
</reference>
<dbReference type="InterPro" id="IPR050490">
    <property type="entry name" value="Bact_solute-bd_prot1"/>
</dbReference>
<dbReference type="SUPFAM" id="SSF53850">
    <property type="entry name" value="Periplasmic binding protein-like II"/>
    <property type="match status" value="1"/>
</dbReference>
<name>A0ABD5YW61_9EURY</name>
<dbReference type="Gene3D" id="3.40.190.10">
    <property type="entry name" value="Periplasmic binding protein-like II"/>
    <property type="match status" value="2"/>
</dbReference>
<protein>
    <submittedName>
        <fullName evidence="3">ABC transporter substrate-binding protein</fullName>
    </submittedName>
</protein>
<dbReference type="PANTHER" id="PTHR43649:SF29">
    <property type="entry name" value="OSMOPROTECTIVE COMPOUNDS-BINDING PROTEIN GGTB"/>
    <property type="match status" value="1"/>
</dbReference>
<comment type="caution">
    <text evidence="3">The sequence shown here is derived from an EMBL/GenBank/DDBJ whole genome shotgun (WGS) entry which is preliminary data.</text>
</comment>
<dbReference type="PROSITE" id="PS51257">
    <property type="entry name" value="PROKAR_LIPOPROTEIN"/>
    <property type="match status" value="1"/>
</dbReference>
<proteinExistence type="inferred from homology"/>
<keyword evidence="4" id="KW-1185">Reference proteome</keyword>
<dbReference type="AlphaFoldDB" id="A0ABD5YW61"/>
<dbReference type="PANTHER" id="PTHR43649">
    <property type="entry name" value="ARABINOSE-BINDING PROTEIN-RELATED"/>
    <property type="match status" value="1"/>
</dbReference>
<dbReference type="Pfam" id="PF01547">
    <property type="entry name" value="SBP_bac_1"/>
    <property type="match status" value="1"/>
</dbReference>
<dbReference type="Proteomes" id="UP001596417">
    <property type="component" value="Unassembled WGS sequence"/>
</dbReference>
<keyword evidence="2" id="KW-0813">Transport</keyword>
<dbReference type="RefSeq" id="WP_248909884.1">
    <property type="nucleotide sequence ID" value="NZ_CP109980.1"/>
</dbReference>
<evidence type="ECO:0000256" key="2">
    <source>
        <dbReference type="ARBA" id="ARBA00022448"/>
    </source>
</evidence>
<dbReference type="EMBL" id="JBHTAX010000004">
    <property type="protein sequence ID" value="MFC7192244.1"/>
    <property type="molecule type" value="Genomic_DNA"/>
</dbReference>
<gene>
    <name evidence="3" type="ORF">ACFQL7_22110</name>
</gene>
<dbReference type="GeneID" id="76201910"/>
<comment type="similarity">
    <text evidence="1">Belongs to the bacterial solute-binding protein 1 family.</text>
</comment>